<dbReference type="SMART" id="SM00855">
    <property type="entry name" value="PGAM"/>
    <property type="match status" value="1"/>
</dbReference>
<name>A0AAD9W2M3_PHOAM</name>
<dbReference type="GO" id="GO:0016791">
    <property type="term" value="F:phosphatase activity"/>
    <property type="evidence" value="ECO:0007669"/>
    <property type="project" value="TreeGrafter"/>
</dbReference>
<keyword evidence="1" id="KW-1133">Transmembrane helix</keyword>
<keyword evidence="1" id="KW-0812">Transmembrane</keyword>
<accession>A0AAD9W2M3</accession>
<dbReference type="SUPFAM" id="SSF53254">
    <property type="entry name" value="Phosphoglycerate mutase-like"/>
    <property type="match status" value="1"/>
</dbReference>
<dbReference type="GO" id="GO:0005737">
    <property type="term" value="C:cytoplasm"/>
    <property type="evidence" value="ECO:0007669"/>
    <property type="project" value="TreeGrafter"/>
</dbReference>
<feature type="transmembrane region" description="Helical" evidence="1">
    <location>
        <begin position="6"/>
        <end position="24"/>
    </location>
</feature>
<evidence type="ECO:0008006" key="4">
    <source>
        <dbReference type="Google" id="ProtNLM"/>
    </source>
</evidence>
<dbReference type="InterPro" id="IPR029033">
    <property type="entry name" value="His_PPase_superfam"/>
</dbReference>
<dbReference type="AlphaFoldDB" id="A0AAD9W2M3"/>
<keyword evidence="3" id="KW-1185">Reference proteome</keyword>
<protein>
    <recommendedName>
        <fullName evidence="4">Phosphoglycerate mutase-like protein</fullName>
    </recommendedName>
</protein>
<sequence>MLGLPNIWRVIGVIVLAIALWTGYQSPRMGYPARLQFSAVSGFFQHDEEPEGPQFRATTTSNLGLLALKSHSRDEDVQKTEWEKFHDRLRQLNHDGVTKYKLFYVIRHGEGHHNVKEAQVGRSEWERHWARLDGDNTSIWLDAHLTDKGKQQALAISKFLDNSAAQTGMILPRTHYTSPLARCLETTRLAFSAAGAAEGVKVIVKENLRERLGVHTCDKRRSRTWIQENYASYEIEHGFTEHDELWKSDVRESLEDHVLRINRFLHDVFENDEEVVISLTIHSGAIRALYAAIDHRDVWVSPGAMVPVLIQAETV</sequence>
<keyword evidence="1" id="KW-0472">Membrane</keyword>
<evidence type="ECO:0000256" key="1">
    <source>
        <dbReference type="SAM" id="Phobius"/>
    </source>
</evidence>
<reference evidence="2" key="1">
    <citation type="submission" date="2023-06" db="EMBL/GenBank/DDBJ databases">
        <authorList>
            <person name="Noh H."/>
        </authorList>
    </citation>
    <scope>NUCLEOTIDE SEQUENCE</scope>
    <source>
        <strain evidence="2">DUCC20226</strain>
    </source>
</reference>
<organism evidence="2 3">
    <name type="scientific">Phomopsis amygdali</name>
    <name type="common">Fusicoccum amygdali</name>
    <dbReference type="NCBI Taxonomy" id="1214568"/>
    <lineage>
        <taxon>Eukaryota</taxon>
        <taxon>Fungi</taxon>
        <taxon>Dikarya</taxon>
        <taxon>Ascomycota</taxon>
        <taxon>Pezizomycotina</taxon>
        <taxon>Sordariomycetes</taxon>
        <taxon>Sordariomycetidae</taxon>
        <taxon>Diaporthales</taxon>
        <taxon>Diaporthaceae</taxon>
        <taxon>Diaporthe</taxon>
    </lineage>
</organism>
<dbReference type="Proteomes" id="UP001265746">
    <property type="component" value="Unassembled WGS sequence"/>
</dbReference>
<dbReference type="Gene3D" id="3.40.50.1240">
    <property type="entry name" value="Phosphoglycerate mutase-like"/>
    <property type="match status" value="1"/>
</dbReference>
<comment type="caution">
    <text evidence="2">The sequence shown here is derived from an EMBL/GenBank/DDBJ whole genome shotgun (WGS) entry which is preliminary data.</text>
</comment>
<evidence type="ECO:0000313" key="3">
    <source>
        <dbReference type="Proteomes" id="UP001265746"/>
    </source>
</evidence>
<dbReference type="InterPro" id="IPR050275">
    <property type="entry name" value="PGM_Phosphatase"/>
</dbReference>
<dbReference type="InterPro" id="IPR013078">
    <property type="entry name" value="His_Pase_superF_clade-1"/>
</dbReference>
<dbReference type="Pfam" id="PF00300">
    <property type="entry name" value="His_Phos_1"/>
    <property type="match status" value="1"/>
</dbReference>
<gene>
    <name evidence="2" type="ORF">N8I77_005304</name>
</gene>
<proteinExistence type="predicted"/>
<dbReference type="PANTHER" id="PTHR48100:SF1">
    <property type="entry name" value="HISTIDINE PHOSPHATASE FAMILY PROTEIN-RELATED"/>
    <property type="match status" value="1"/>
</dbReference>
<dbReference type="EMBL" id="JAUJFL010000003">
    <property type="protein sequence ID" value="KAK2606563.1"/>
    <property type="molecule type" value="Genomic_DNA"/>
</dbReference>
<dbReference type="PANTHER" id="PTHR48100">
    <property type="entry name" value="BROAD-SPECIFICITY PHOSPHATASE YOR283W-RELATED"/>
    <property type="match status" value="1"/>
</dbReference>
<dbReference type="CDD" id="cd07067">
    <property type="entry name" value="HP_PGM_like"/>
    <property type="match status" value="1"/>
</dbReference>
<evidence type="ECO:0000313" key="2">
    <source>
        <dbReference type="EMBL" id="KAK2606563.1"/>
    </source>
</evidence>